<protein>
    <submittedName>
        <fullName evidence="1">Uncharacterized protein</fullName>
    </submittedName>
</protein>
<organism evidence="1 2">
    <name type="scientific">Daphnia magna</name>
    <dbReference type="NCBI Taxonomy" id="35525"/>
    <lineage>
        <taxon>Eukaryota</taxon>
        <taxon>Metazoa</taxon>
        <taxon>Ecdysozoa</taxon>
        <taxon>Arthropoda</taxon>
        <taxon>Crustacea</taxon>
        <taxon>Branchiopoda</taxon>
        <taxon>Diplostraca</taxon>
        <taxon>Cladocera</taxon>
        <taxon>Anomopoda</taxon>
        <taxon>Daphniidae</taxon>
        <taxon>Daphnia</taxon>
    </lineage>
</organism>
<sequence length="209" mass="23717">MNVELPDSKVRTVEIIKKKWDNFSQSAKAAIANHKAGLTETVQNWLSKSTVFKIRPQEETGNRLDEEYAVLPIGQMVQANEMRGKYVTTEGVVFHPEGTFALGDSEWVVIYDVHARFESLDKKGLEVVHFLQEQVTLLNVTMGHLAEHESEISALMVAAGQMRREKAQLRKVFNDSWTHLAKELPFLQKVTRSVEKANRALDWTADKPA</sequence>
<reference evidence="1 2" key="1">
    <citation type="journal article" date="2023" name="Nucleic Acids Res.">
        <title>The hologenome of Daphnia magna reveals possible DNA methylation and microbiome-mediated evolution of the host genome.</title>
        <authorList>
            <person name="Chaturvedi A."/>
            <person name="Li X."/>
            <person name="Dhandapani V."/>
            <person name="Marshall H."/>
            <person name="Kissane S."/>
            <person name="Cuenca-Cambronero M."/>
            <person name="Asole G."/>
            <person name="Calvet F."/>
            <person name="Ruiz-Romero M."/>
            <person name="Marangio P."/>
            <person name="Guigo R."/>
            <person name="Rago D."/>
            <person name="Mirbahai L."/>
            <person name="Eastwood N."/>
            <person name="Colbourne J.K."/>
            <person name="Zhou J."/>
            <person name="Mallon E."/>
            <person name="Orsini L."/>
        </authorList>
    </citation>
    <scope>NUCLEOTIDE SEQUENCE [LARGE SCALE GENOMIC DNA]</scope>
    <source>
        <strain evidence="1">LRV0_1</strain>
    </source>
</reference>
<keyword evidence="2" id="KW-1185">Reference proteome</keyword>
<accession>A0ABQ9ZM95</accession>
<dbReference type="EMBL" id="JAOYFB010000004">
    <property type="protein sequence ID" value="KAK4014053.1"/>
    <property type="molecule type" value="Genomic_DNA"/>
</dbReference>
<name>A0ABQ9ZM95_9CRUS</name>
<dbReference type="Proteomes" id="UP001234178">
    <property type="component" value="Unassembled WGS sequence"/>
</dbReference>
<proteinExistence type="predicted"/>
<gene>
    <name evidence="1" type="ORF">OUZ56_026599</name>
</gene>
<evidence type="ECO:0000313" key="2">
    <source>
        <dbReference type="Proteomes" id="UP001234178"/>
    </source>
</evidence>
<comment type="caution">
    <text evidence="1">The sequence shown here is derived from an EMBL/GenBank/DDBJ whole genome shotgun (WGS) entry which is preliminary data.</text>
</comment>
<evidence type="ECO:0000313" key="1">
    <source>
        <dbReference type="EMBL" id="KAK4014053.1"/>
    </source>
</evidence>